<reference evidence="11" key="1">
    <citation type="journal article" date="2019" name="Int. J. Syst. Evol. Microbiol.">
        <title>The Global Catalogue of Microorganisms (GCM) 10K type strain sequencing project: providing services to taxonomists for standard genome sequencing and annotation.</title>
        <authorList>
            <consortium name="The Broad Institute Genomics Platform"/>
            <consortium name="The Broad Institute Genome Sequencing Center for Infectious Disease"/>
            <person name="Wu L."/>
            <person name="Ma J."/>
        </authorList>
    </citation>
    <scope>NUCLEOTIDE SEQUENCE [LARGE SCALE GENOMIC DNA]</scope>
    <source>
        <strain evidence="11">CCUG 51308</strain>
    </source>
</reference>
<keyword evidence="5 8" id="KW-1133">Transmembrane helix</keyword>
<dbReference type="RefSeq" id="WP_382166007.1">
    <property type="nucleotide sequence ID" value="NZ_JBHTBR010000002.1"/>
</dbReference>
<keyword evidence="11" id="KW-1185">Reference proteome</keyword>
<evidence type="ECO:0000259" key="9">
    <source>
        <dbReference type="Pfam" id="PF06808"/>
    </source>
</evidence>
<gene>
    <name evidence="10" type="ORF">ACFQS8_04190</name>
</gene>
<accession>A0ABW2II91</accession>
<comment type="subcellular location">
    <subcellularLocation>
        <location evidence="1 7">Cell inner membrane</location>
        <topology evidence="1 7">Multi-pass membrane protein</topology>
    </subcellularLocation>
</comment>
<comment type="caution">
    <text evidence="10">The sequence shown here is derived from an EMBL/GenBank/DDBJ whole genome shotgun (WGS) entry which is preliminary data.</text>
</comment>
<keyword evidence="7" id="KW-0813">Transport</keyword>
<protein>
    <submittedName>
        <fullName evidence="10">TRAP transporter large permease subunit</fullName>
    </submittedName>
</protein>
<feature type="transmembrane region" description="Helical" evidence="8">
    <location>
        <begin position="275"/>
        <end position="292"/>
    </location>
</feature>
<comment type="function">
    <text evidence="7">Part of the tripartite ATP-independent periplasmic (TRAP) transport system.</text>
</comment>
<feature type="transmembrane region" description="Helical" evidence="8">
    <location>
        <begin position="103"/>
        <end position="133"/>
    </location>
</feature>
<feature type="transmembrane region" description="Helical" evidence="8">
    <location>
        <begin position="57"/>
        <end position="79"/>
    </location>
</feature>
<evidence type="ECO:0000256" key="6">
    <source>
        <dbReference type="ARBA" id="ARBA00023136"/>
    </source>
</evidence>
<dbReference type="InterPro" id="IPR010656">
    <property type="entry name" value="DctM"/>
</dbReference>
<keyword evidence="4 8" id="KW-0812">Transmembrane</keyword>
<keyword evidence="6 8" id="KW-0472">Membrane</keyword>
<dbReference type="PANTHER" id="PTHR33362:SF7">
    <property type="entry name" value="SLL1103 PROTEIN"/>
    <property type="match status" value="1"/>
</dbReference>
<sequence length="534" mass="55540">MNPDYLHILMFAAAFVALLSGYHVALTLGGIALLFAGLGIAFDVFEPRSLIFWPSRILGNMSNQVLAAVPLFVIMGVVLEKSRVAEDLLNATGRLLAGVKGGLGYSVVLVGALLAASTGIVGATVVTMTLIALPSMLKQGYDKRIASGTIAAAGTLGQIIPPSIVLIVLADTISNANAEANQAMGRPPSPVSAGDLFSGALLPGLLLVGLYLAYLAVMAFWKPSSMPARSKTADADLGIETPSKARTAFAFAAPLTLILAVLGSILGGFTSPTEAAAVGAIGAILLAGIRVRMDEANPGILMQLSFAGAGSLILLILTVWALKLGWVGGLEPDAPPSAFFTGSVIGKLYAFLICTAIAVGTAAAVFTLFLTKKLQTSLNGAAEITSMVFLILICAGLFSIVFRGLGGDEFIEHMLVNIPGGLVGALVITMIIMFLMGFFLDFLEITFIIVPLVAPPLIMLGADPVWLGVLMAMNLQTSFLTPPFGFALFYLKGAAPPEVDTPDIWRGALPFIGLQLIALLAVVFIPQLVTALVK</sequence>
<dbReference type="PANTHER" id="PTHR33362">
    <property type="entry name" value="SIALIC ACID TRAP TRANSPORTER PERMEASE PROTEIN SIAT-RELATED"/>
    <property type="match status" value="1"/>
</dbReference>
<organism evidence="10 11">
    <name type="scientific">Hirschia litorea</name>
    <dbReference type="NCBI Taxonomy" id="1199156"/>
    <lineage>
        <taxon>Bacteria</taxon>
        <taxon>Pseudomonadati</taxon>
        <taxon>Pseudomonadota</taxon>
        <taxon>Alphaproteobacteria</taxon>
        <taxon>Hyphomonadales</taxon>
        <taxon>Hyphomonadaceae</taxon>
        <taxon>Hirschia</taxon>
    </lineage>
</organism>
<evidence type="ECO:0000256" key="8">
    <source>
        <dbReference type="SAM" id="Phobius"/>
    </source>
</evidence>
<feature type="transmembrane region" description="Helical" evidence="8">
    <location>
        <begin position="422"/>
        <end position="453"/>
    </location>
</feature>
<evidence type="ECO:0000256" key="3">
    <source>
        <dbReference type="ARBA" id="ARBA00022519"/>
    </source>
</evidence>
<dbReference type="Pfam" id="PF06808">
    <property type="entry name" value="DctM"/>
    <property type="match status" value="2"/>
</dbReference>
<keyword evidence="3 7" id="KW-0997">Cell inner membrane</keyword>
<evidence type="ECO:0000256" key="7">
    <source>
        <dbReference type="RuleBase" id="RU369079"/>
    </source>
</evidence>
<feature type="transmembrane region" description="Helical" evidence="8">
    <location>
        <begin position="196"/>
        <end position="221"/>
    </location>
</feature>
<proteinExistence type="predicted"/>
<evidence type="ECO:0000256" key="4">
    <source>
        <dbReference type="ARBA" id="ARBA00022692"/>
    </source>
</evidence>
<feature type="domain" description="TRAP C4-dicarboxylate transport system permease DctM subunit" evidence="9">
    <location>
        <begin position="307"/>
        <end position="528"/>
    </location>
</feature>
<feature type="transmembrane region" description="Helical" evidence="8">
    <location>
        <begin position="382"/>
        <end position="402"/>
    </location>
</feature>
<feature type="transmembrane region" description="Helical" evidence="8">
    <location>
        <begin position="145"/>
        <end position="170"/>
    </location>
</feature>
<dbReference type="Proteomes" id="UP001596492">
    <property type="component" value="Unassembled WGS sequence"/>
</dbReference>
<evidence type="ECO:0000256" key="5">
    <source>
        <dbReference type="ARBA" id="ARBA00022989"/>
    </source>
</evidence>
<feature type="transmembrane region" description="Helical" evidence="8">
    <location>
        <begin position="348"/>
        <end position="370"/>
    </location>
</feature>
<keyword evidence="2" id="KW-1003">Cell membrane</keyword>
<evidence type="ECO:0000256" key="2">
    <source>
        <dbReference type="ARBA" id="ARBA00022475"/>
    </source>
</evidence>
<dbReference type="InterPro" id="IPR004681">
    <property type="entry name" value="TRAP_DctM"/>
</dbReference>
<feature type="transmembrane region" description="Helical" evidence="8">
    <location>
        <begin position="248"/>
        <end position="269"/>
    </location>
</feature>
<dbReference type="EMBL" id="JBHTBR010000002">
    <property type="protein sequence ID" value="MFC7290804.1"/>
    <property type="molecule type" value="Genomic_DNA"/>
</dbReference>
<feature type="transmembrane region" description="Helical" evidence="8">
    <location>
        <begin position="511"/>
        <end position="533"/>
    </location>
</feature>
<name>A0ABW2II91_9PROT</name>
<feature type="transmembrane region" description="Helical" evidence="8">
    <location>
        <begin position="304"/>
        <end position="328"/>
    </location>
</feature>
<evidence type="ECO:0000313" key="10">
    <source>
        <dbReference type="EMBL" id="MFC7290804.1"/>
    </source>
</evidence>
<evidence type="ECO:0000313" key="11">
    <source>
        <dbReference type="Proteomes" id="UP001596492"/>
    </source>
</evidence>
<feature type="domain" description="TRAP C4-dicarboxylate transport system permease DctM subunit" evidence="9">
    <location>
        <begin position="12"/>
        <end position="290"/>
    </location>
</feature>
<evidence type="ECO:0000256" key="1">
    <source>
        <dbReference type="ARBA" id="ARBA00004429"/>
    </source>
</evidence>